<protein>
    <recommendedName>
        <fullName evidence="1">ATPase dynein-related AAA domain-containing protein</fullName>
    </recommendedName>
</protein>
<feature type="domain" description="ATPase dynein-related AAA" evidence="1">
    <location>
        <begin position="67"/>
        <end position="174"/>
    </location>
</feature>
<dbReference type="Pfam" id="PF07728">
    <property type="entry name" value="AAA_5"/>
    <property type="match status" value="1"/>
</dbReference>
<dbReference type="Proteomes" id="UP000315131">
    <property type="component" value="Unassembled WGS sequence"/>
</dbReference>
<proteinExistence type="predicted"/>
<dbReference type="InterPro" id="IPR052934">
    <property type="entry name" value="Methyl-DNA_Rec/Restrict_Enz"/>
</dbReference>
<dbReference type="InterPro" id="IPR027417">
    <property type="entry name" value="P-loop_NTPase"/>
</dbReference>
<dbReference type="PANTHER" id="PTHR37291:SF1">
    <property type="entry name" value="TYPE IV METHYL-DIRECTED RESTRICTION ENZYME ECOKMCRB SUBUNIT"/>
    <property type="match status" value="1"/>
</dbReference>
<evidence type="ECO:0000313" key="3">
    <source>
        <dbReference type="Proteomes" id="UP000315131"/>
    </source>
</evidence>
<dbReference type="SUPFAM" id="SSF52540">
    <property type="entry name" value="P-loop containing nucleoside triphosphate hydrolases"/>
    <property type="match status" value="1"/>
</dbReference>
<name>A0A550I999_9FLAO</name>
<dbReference type="Gene3D" id="3.40.50.300">
    <property type="entry name" value="P-loop containing nucleotide triphosphate hydrolases"/>
    <property type="match status" value="1"/>
</dbReference>
<dbReference type="OrthoDB" id="9781481at2"/>
<evidence type="ECO:0000313" key="2">
    <source>
        <dbReference type="EMBL" id="TRO67561.1"/>
    </source>
</evidence>
<evidence type="ECO:0000259" key="1">
    <source>
        <dbReference type="Pfam" id="PF07728"/>
    </source>
</evidence>
<accession>A0A550I999</accession>
<keyword evidence="3" id="KW-1185">Reference proteome</keyword>
<sequence length="271" mass="31518">MGKYPISDKAYIESIDEEAFLYTGEVWSHKFRFPFAEIIRMEESEVENRKDLKNREIFPGKVVQHATYFFNVLTKFREFRKQNTLEASAEVDRPEKVEEKKYVLIIDEINRANLPSVLGELIYALEYRGTPVDGMYEYKGSRSLTVPPNLYIIGTMNTADRSVGHIDYAIRRRFAFIDVLPKEEVITNADAKKLFKEVTSLFLNGTLASDFNSKDVQLGHSYFLADSKEELQNKFQYEVLPILNEYVNDGILLKKAEDKIKEIKEDVLRQN</sequence>
<dbReference type="PANTHER" id="PTHR37291">
    <property type="entry name" value="5-METHYLCYTOSINE-SPECIFIC RESTRICTION ENZYME B"/>
    <property type="match status" value="1"/>
</dbReference>
<dbReference type="InterPro" id="IPR011704">
    <property type="entry name" value="ATPase_dyneun-rel_AAA"/>
</dbReference>
<reference evidence="2 3" key="1">
    <citation type="submission" date="2019-06" db="EMBL/GenBank/DDBJ databases">
        <title>Gramella sabulilitoris sp. nov., isolated from a marine sand.</title>
        <authorList>
            <person name="Yoon J.-H."/>
        </authorList>
    </citation>
    <scope>NUCLEOTIDE SEQUENCE [LARGE SCALE GENOMIC DNA]</scope>
    <source>
        <strain evidence="2 3">HSMS-1</strain>
    </source>
</reference>
<dbReference type="AlphaFoldDB" id="A0A550I999"/>
<dbReference type="GO" id="GO:0016887">
    <property type="term" value="F:ATP hydrolysis activity"/>
    <property type="evidence" value="ECO:0007669"/>
    <property type="project" value="InterPro"/>
</dbReference>
<comment type="caution">
    <text evidence="2">The sequence shown here is derived from an EMBL/GenBank/DDBJ whole genome shotgun (WGS) entry which is preliminary data.</text>
</comment>
<gene>
    <name evidence="2" type="ORF">FGM01_03430</name>
</gene>
<dbReference type="GO" id="GO:0005524">
    <property type="term" value="F:ATP binding"/>
    <property type="evidence" value="ECO:0007669"/>
    <property type="project" value="InterPro"/>
</dbReference>
<dbReference type="EMBL" id="VHSF01000001">
    <property type="protein sequence ID" value="TRO67561.1"/>
    <property type="molecule type" value="Genomic_DNA"/>
</dbReference>
<organism evidence="2 3">
    <name type="scientific">Christiangramia sabulilitoris</name>
    <dbReference type="NCBI Taxonomy" id="2583991"/>
    <lineage>
        <taxon>Bacteria</taxon>
        <taxon>Pseudomonadati</taxon>
        <taxon>Bacteroidota</taxon>
        <taxon>Flavobacteriia</taxon>
        <taxon>Flavobacteriales</taxon>
        <taxon>Flavobacteriaceae</taxon>
        <taxon>Christiangramia</taxon>
    </lineage>
</organism>